<protein>
    <submittedName>
        <fullName evidence="2">Uncharacterized protein</fullName>
    </submittedName>
</protein>
<keyword evidence="3" id="KW-1185">Reference proteome</keyword>
<feature type="compositionally biased region" description="Basic and acidic residues" evidence="1">
    <location>
        <begin position="76"/>
        <end position="88"/>
    </location>
</feature>
<feature type="region of interest" description="Disordered" evidence="1">
    <location>
        <begin position="1"/>
        <end position="40"/>
    </location>
</feature>
<evidence type="ECO:0000256" key="1">
    <source>
        <dbReference type="SAM" id="MobiDB-lite"/>
    </source>
</evidence>
<gene>
    <name evidence="2" type="ORF">RRF57_003181</name>
</gene>
<proteinExistence type="predicted"/>
<dbReference type="Proteomes" id="UP001305414">
    <property type="component" value="Unassembled WGS sequence"/>
</dbReference>
<evidence type="ECO:0000313" key="2">
    <source>
        <dbReference type="EMBL" id="KAK5627466.1"/>
    </source>
</evidence>
<accession>A0AAN7UJV3</accession>
<organism evidence="2 3">
    <name type="scientific">Xylaria bambusicola</name>
    <dbReference type="NCBI Taxonomy" id="326684"/>
    <lineage>
        <taxon>Eukaryota</taxon>
        <taxon>Fungi</taxon>
        <taxon>Dikarya</taxon>
        <taxon>Ascomycota</taxon>
        <taxon>Pezizomycotina</taxon>
        <taxon>Sordariomycetes</taxon>
        <taxon>Xylariomycetidae</taxon>
        <taxon>Xylariales</taxon>
        <taxon>Xylariaceae</taxon>
        <taxon>Xylaria</taxon>
    </lineage>
</organism>
<feature type="region of interest" description="Disordered" evidence="1">
    <location>
        <begin position="53"/>
        <end position="198"/>
    </location>
</feature>
<dbReference type="EMBL" id="JAWHQM010000005">
    <property type="protein sequence ID" value="KAK5627466.1"/>
    <property type="molecule type" value="Genomic_DNA"/>
</dbReference>
<dbReference type="AlphaFoldDB" id="A0AAN7UJV3"/>
<name>A0AAN7UJV3_9PEZI</name>
<sequence>MFPALPPNTSQETGAVRASGHVKEGIRRRPRRSAEDELISSVSVTGVGLAFLLSSSPKGLGRPLGPSSANAIVRRRKEEAQGLHEKSDSGASPSSAEDKPAGDNSAPGGADDPSNTDKATSVGQAVPPAPSDNRDLAEDWEQRKEGQKELNEQIRAGDTKVATSSSQAPSKRTQGEDPREDPKKGEGEAVKKGGPKDE</sequence>
<feature type="compositionally biased region" description="Polar residues" evidence="1">
    <location>
        <begin position="161"/>
        <end position="172"/>
    </location>
</feature>
<feature type="compositionally biased region" description="Basic and acidic residues" evidence="1">
    <location>
        <begin position="173"/>
        <end position="198"/>
    </location>
</feature>
<comment type="caution">
    <text evidence="2">The sequence shown here is derived from an EMBL/GenBank/DDBJ whole genome shotgun (WGS) entry which is preliminary data.</text>
</comment>
<reference evidence="2 3" key="1">
    <citation type="submission" date="2023-10" db="EMBL/GenBank/DDBJ databases">
        <title>Draft genome sequence of Xylaria bambusicola isolate GMP-LS, the root and basal stem rot pathogen of sugarcane in Indonesia.</title>
        <authorList>
            <person name="Selvaraj P."/>
            <person name="Muralishankar V."/>
            <person name="Muruganantham S."/>
            <person name="Sp S."/>
            <person name="Haryani S."/>
            <person name="Lau K.J.X."/>
            <person name="Naqvi N.I."/>
        </authorList>
    </citation>
    <scope>NUCLEOTIDE SEQUENCE [LARGE SCALE GENOMIC DNA]</scope>
    <source>
        <strain evidence="2">GMP-LS</strain>
    </source>
</reference>
<evidence type="ECO:0000313" key="3">
    <source>
        <dbReference type="Proteomes" id="UP001305414"/>
    </source>
</evidence>
<feature type="compositionally biased region" description="Basic and acidic residues" evidence="1">
    <location>
        <begin position="21"/>
        <end position="35"/>
    </location>
</feature>
<feature type="compositionally biased region" description="Basic and acidic residues" evidence="1">
    <location>
        <begin position="132"/>
        <end position="158"/>
    </location>
</feature>